<reference evidence="7 8" key="2">
    <citation type="journal article" date="2011" name="Stand. Genomic Sci.">
        <title>Complete genome sequence of Desulfurococcus mucosus type strain (O7/1).</title>
        <authorList>
            <person name="Wirth R."/>
            <person name="Chertkov O."/>
            <person name="Held B."/>
            <person name="Lapidus A."/>
            <person name="Nolan M."/>
            <person name="Lucas S."/>
            <person name="Hammon N."/>
            <person name="Deshpande S."/>
            <person name="Cheng J.F."/>
            <person name="Tapia R."/>
            <person name="Han C."/>
            <person name="Goodwin L."/>
            <person name="Pitluck S."/>
            <person name="Liolios K."/>
            <person name="Ioanna P."/>
            <person name="Ivanova N."/>
            <person name="Mavromatis K."/>
            <person name="Mikhailova N."/>
            <person name="Pati A."/>
            <person name="Chen A."/>
            <person name="Palaniappan K."/>
            <person name="Land M."/>
            <person name="Hauser L."/>
            <person name="Chang Y.J."/>
            <person name="Jeffries C.D."/>
            <person name="Bilek Y."/>
            <person name="Hader T."/>
            <person name="Rohde M."/>
            <person name="Spring S."/>
            <person name="Sikorski J."/>
            <person name="Goker M."/>
            <person name="Woyke T."/>
            <person name="Bristow J."/>
            <person name="Eisen J.A."/>
            <person name="Markowitz V."/>
            <person name="Hugenholtz P."/>
            <person name="Kyrpides N.C."/>
            <person name="Klenk H.P."/>
        </authorList>
    </citation>
    <scope>NUCLEOTIDE SEQUENCE [LARGE SCALE GENOMIC DNA]</scope>
    <source>
        <strain evidence="8">ATCC 35584 / DSM 2162 / JCM 9187 / O7/1</strain>
    </source>
</reference>
<dbReference type="KEGG" id="dmu:Desmu_0550"/>
<accession>E8R8N4</accession>
<keyword evidence="5" id="KW-1133">Transmembrane helix</keyword>
<dbReference type="eggNOG" id="arCOG01534">
    <property type="taxonomic scope" value="Archaea"/>
</dbReference>
<dbReference type="PANTHER" id="PTHR30290:SF10">
    <property type="entry name" value="PERIPLASMIC OLIGOPEPTIDE-BINDING PROTEIN-RELATED"/>
    <property type="match status" value="1"/>
</dbReference>
<dbReference type="Gene3D" id="3.90.76.10">
    <property type="entry name" value="Dipeptide-binding Protein, Domain 1"/>
    <property type="match status" value="1"/>
</dbReference>
<dbReference type="InterPro" id="IPR000914">
    <property type="entry name" value="SBP_5_dom"/>
</dbReference>
<dbReference type="EMBL" id="CP002363">
    <property type="protein sequence ID" value="ADV64860.1"/>
    <property type="molecule type" value="Genomic_DNA"/>
</dbReference>
<evidence type="ECO:0000256" key="2">
    <source>
        <dbReference type="ARBA" id="ARBA00005695"/>
    </source>
</evidence>
<sequence precursor="true">MKALGKVAAVILVLAVAVAGVAVYMYVSSRQAGVKPPVEAKPVVIGVTDSVTDLDPANAYDFFTWEILSNIMEGLVKYEPGTLNIVPGLAESWSTSQDQMTWTFKLRSGLKFSDGTPLTARDVVRSIERVMRINGDPAWLVTDFVENVTAPDDVTVVFKLRKPTPYFLSLLTTPPYFPVNPKYAQDKVDSDQTAGGAGPYRIASFQRDVEIRLEPNPYYYGEKPKAPIIIKKYGSSSALRLALESGEIDVAWRTLNPSDIIALKSRSDVKVIEVPGTFIRYICLNTRLDPTSNKLVRQALAAAINRSEIIEVALKGAGQPLYSMIPVGMWSYVSVFKEKYGDGNLELARSLLRQAGFSESKKLTIELWYTPTHYGDTEKDVAAILKEQLEKTGLITVTVKSAEWSTYVDYARKGNMMMYLLGWYPDYLDPDDYTTPFLKSTANSWTGTGYANPTMDQLLEQASSTGNQTLREQLYRQVQEILGEDVPYIPLYQGVLYIVARQGVEGIQPSPTMLFYYWTVYKT</sequence>
<keyword evidence="4" id="KW-0732">Signal</keyword>
<evidence type="ECO:0000256" key="4">
    <source>
        <dbReference type="ARBA" id="ARBA00022729"/>
    </source>
</evidence>
<keyword evidence="5" id="KW-0472">Membrane</keyword>
<dbReference type="Gene3D" id="3.40.190.10">
    <property type="entry name" value="Periplasmic binding protein-like II"/>
    <property type="match status" value="1"/>
</dbReference>
<evidence type="ECO:0000256" key="3">
    <source>
        <dbReference type="ARBA" id="ARBA00022448"/>
    </source>
</evidence>
<dbReference type="InterPro" id="IPR039424">
    <property type="entry name" value="SBP_5"/>
</dbReference>
<evidence type="ECO:0000313" key="8">
    <source>
        <dbReference type="Proteomes" id="UP000001068"/>
    </source>
</evidence>
<gene>
    <name evidence="7" type="ordered locus">Desmu_0550</name>
</gene>
<keyword evidence="5" id="KW-0812">Transmembrane</keyword>
<dbReference type="CDD" id="cd08519">
    <property type="entry name" value="PBP2_NikA_DppA_OppA_like_20"/>
    <property type="match status" value="1"/>
</dbReference>
<dbReference type="Proteomes" id="UP000001068">
    <property type="component" value="Chromosome"/>
</dbReference>
<organism evidence="7 8">
    <name type="scientific">Desulfurococcus mucosus (strain ATCC 35584 / DSM 2162 / JCM 9187 / O7/1)</name>
    <dbReference type="NCBI Taxonomy" id="765177"/>
    <lineage>
        <taxon>Archaea</taxon>
        <taxon>Thermoproteota</taxon>
        <taxon>Thermoprotei</taxon>
        <taxon>Desulfurococcales</taxon>
        <taxon>Desulfurococcaceae</taxon>
        <taxon>Desulfurococcus</taxon>
    </lineage>
</organism>
<evidence type="ECO:0000259" key="6">
    <source>
        <dbReference type="Pfam" id="PF00496"/>
    </source>
</evidence>
<dbReference type="FunFam" id="3.10.105.10:FF:000012">
    <property type="entry name" value="Peptide/nickel transport system substrate-binding protein"/>
    <property type="match status" value="1"/>
</dbReference>
<keyword evidence="3" id="KW-0813">Transport</keyword>
<dbReference type="Gene3D" id="3.10.105.10">
    <property type="entry name" value="Dipeptide-binding Protein, Domain 3"/>
    <property type="match status" value="1"/>
</dbReference>
<protein>
    <submittedName>
        <fullName evidence="7">Extracellular solute-binding protein family 5</fullName>
    </submittedName>
</protein>
<comment type="similarity">
    <text evidence="2">Belongs to the bacterial solute-binding protein 5 family.</text>
</comment>
<dbReference type="InterPro" id="IPR030678">
    <property type="entry name" value="Peptide/Ni-bd"/>
</dbReference>
<evidence type="ECO:0000256" key="5">
    <source>
        <dbReference type="SAM" id="Phobius"/>
    </source>
</evidence>
<feature type="domain" description="Solute-binding protein family 5" evidence="6">
    <location>
        <begin position="84"/>
        <end position="444"/>
    </location>
</feature>
<dbReference type="AlphaFoldDB" id="E8R8N4"/>
<evidence type="ECO:0000256" key="1">
    <source>
        <dbReference type="ARBA" id="ARBA00004196"/>
    </source>
</evidence>
<comment type="subcellular location">
    <subcellularLocation>
        <location evidence="1">Cell envelope</location>
    </subcellularLocation>
</comment>
<dbReference type="Pfam" id="PF00496">
    <property type="entry name" value="SBP_bac_5"/>
    <property type="match status" value="1"/>
</dbReference>
<proteinExistence type="inferred from homology"/>
<dbReference type="HOGENOM" id="CLU_017028_7_2_2"/>
<keyword evidence="8" id="KW-1185">Reference proteome</keyword>
<dbReference type="GO" id="GO:0042597">
    <property type="term" value="C:periplasmic space"/>
    <property type="evidence" value="ECO:0007669"/>
    <property type="project" value="UniProtKB-ARBA"/>
</dbReference>
<dbReference type="GO" id="GO:0015833">
    <property type="term" value="P:peptide transport"/>
    <property type="evidence" value="ECO:0007669"/>
    <property type="project" value="TreeGrafter"/>
</dbReference>
<dbReference type="STRING" id="765177.Desmu_0550"/>
<dbReference type="GO" id="GO:0043190">
    <property type="term" value="C:ATP-binding cassette (ABC) transporter complex"/>
    <property type="evidence" value="ECO:0007669"/>
    <property type="project" value="InterPro"/>
</dbReference>
<dbReference type="SUPFAM" id="SSF53850">
    <property type="entry name" value="Periplasmic binding protein-like II"/>
    <property type="match status" value="1"/>
</dbReference>
<dbReference type="PIRSF" id="PIRSF002741">
    <property type="entry name" value="MppA"/>
    <property type="match status" value="1"/>
</dbReference>
<name>E8R8N4_DESM0</name>
<evidence type="ECO:0000313" key="7">
    <source>
        <dbReference type="EMBL" id="ADV64860.1"/>
    </source>
</evidence>
<feature type="transmembrane region" description="Helical" evidence="5">
    <location>
        <begin position="7"/>
        <end position="27"/>
    </location>
</feature>
<reference evidence="8" key="1">
    <citation type="submission" date="2010-11" db="EMBL/GenBank/DDBJ databases">
        <title>The complete genome of Desulfurococcus mucosus DSM 2162.</title>
        <authorList>
            <consortium name="US DOE Joint Genome Institute (JGI-PGF)"/>
            <person name="Lucas S."/>
            <person name="Copeland A."/>
            <person name="Lapidus A."/>
            <person name="Bruce D."/>
            <person name="Goodwin L."/>
            <person name="Pitluck S."/>
            <person name="Kyrpides N."/>
            <person name="Mavromatis K."/>
            <person name="Pagani I."/>
            <person name="Ivanova N."/>
            <person name="Ovchinnikova G."/>
            <person name="Chertkov O."/>
            <person name="Held B."/>
            <person name="Brettin T."/>
            <person name="Detter J.C."/>
            <person name="Tapia R."/>
            <person name="Han C."/>
            <person name="Land M."/>
            <person name="Hauser L."/>
            <person name="Markowitz V."/>
            <person name="Cheng J.-F."/>
            <person name="Hugenholtz P."/>
            <person name="Woyke T."/>
            <person name="Wu D."/>
            <person name="Wirth R."/>
            <person name="Bilek Y."/>
            <person name="Hader T."/>
            <person name="Klenk H.-P."/>
            <person name="Eisen J.A."/>
        </authorList>
    </citation>
    <scope>NUCLEOTIDE SEQUENCE [LARGE SCALE GENOMIC DNA]</scope>
    <source>
        <strain evidence="8">ATCC 35584 / DSM 2162 / JCM 9187 / O7/1</strain>
    </source>
</reference>
<dbReference type="FunFam" id="3.90.76.10:FF:000007">
    <property type="entry name" value="Dipeptide ABC transporter periplasmic dipeptide-binding protein"/>
    <property type="match status" value="1"/>
</dbReference>
<dbReference type="GO" id="GO:1904680">
    <property type="term" value="F:peptide transmembrane transporter activity"/>
    <property type="evidence" value="ECO:0007669"/>
    <property type="project" value="TreeGrafter"/>
</dbReference>
<dbReference type="PANTHER" id="PTHR30290">
    <property type="entry name" value="PERIPLASMIC BINDING COMPONENT OF ABC TRANSPORTER"/>
    <property type="match status" value="1"/>
</dbReference>